<accession>A0A8B6FY37</accession>
<name>A0A8B6FY37_MYTGA</name>
<evidence type="ECO:0000313" key="2">
    <source>
        <dbReference type="EMBL" id="VDI55580.1"/>
    </source>
</evidence>
<dbReference type="OrthoDB" id="6137675at2759"/>
<comment type="caution">
    <text evidence="2">The sequence shown here is derived from an EMBL/GenBank/DDBJ whole genome shotgun (WGS) entry which is preliminary data.</text>
</comment>
<keyword evidence="1" id="KW-0812">Transmembrane</keyword>
<proteinExistence type="predicted"/>
<keyword evidence="3" id="KW-1185">Reference proteome</keyword>
<dbReference type="AlphaFoldDB" id="A0A8B6FY37"/>
<feature type="transmembrane region" description="Helical" evidence="1">
    <location>
        <begin position="194"/>
        <end position="219"/>
    </location>
</feature>
<keyword evidence="1" id="KW-0472">Membrane</keyword>
<gene>
    <name evidence="2" type="ORF">MGAL_10B021597</name>
</gene>
<dbReference type="EMBL" id="UYJE01007512">
    <property type="protein sequence ID" value="VDI55580.1"/>
    <property type="molecule type" value="Genomic_DNA"/>
</dbReference>
<evidence type="ECO:0000313" key="3">
    <source>
        <dbReference type="Proteomes" id="UP000596742"/>
    </source>
</evidence>
<organism evidence="2 3">
    <name type="scientific">Mytilus galloprovincialis</name>
    <name type="common">Mediterranean mussel</name>
    <dbReference type="NCBI Taxonomy" id="29158"/>
    <lineage>
        <taxon>Eukaryota</taxon>
        <taxon>Metazoa</taxon>
        <taxon>Spiralia</taxon>
        <taxon>Lophotrochozoa</taxon>
        <taxon>Mollusca</taxon>
        <taxon>Bivalvia</taxon>
        <taxon>Autobranchia</taxon>
        <taxon>Pteriomorphia</taxon>
        <taxon>Mytilida</taxon>
        <taxon>Mytiloidea</taxon>
        <taxon>Mytilidae</taxon>
        <taxon>Mytilinae</taxon>
        <taxon>Mytilus</taxon>
    </lineage>
</organism>
<evidence type="ECO:0000256" key="1">
    <source>
        <dbReference type="SAM" id="Phobius"/>
    </source>
</evidence>
<sequence length="230" mass="25428">MLDTETVNDNMTVEMCVQLCMGNRYLGLQVCTNETNDSECNRECLGNSSQICDGTYRNSVYELTPTSNTEIITSVVTSTALTTPETSTVTTEPSVKTSALSTDWTATTLLTKSEVTTVQPISPLECQLCPCSKVGKGKWDFLRAMNLTLDQLRELLKPELDLMKKELSVNKYNTSRMRRSNTSAPDDRVSATSIGYVGVVVICLKAVLIVFFDILGCFVGKFKRRSSLQL</sequence>
<evidence type="ECO:0008006" key="4">
    <source>
        <dbReference type="Google" id="ProtNLM"/>
    </source>
</evidence>
<dbReference type="Proteomes" id="UP000596742">
    <property type="component" value="Unassembled WGS sequence"/>
</dbReference>
<reference evidence="2" key="1">
    <citation type="submission" date="2018-11" db="EMBL/GenBank/DDBJ databases">
        <authorList>
            <person name="Alioto T."/>
            <person name="Alioto T."/>
        </authorList>
    </citation>
    <scope>NUCLEOTIDE SEQUENCE</scope>
</reference>
<keyword evidence="1" id="KW-1133">Transmembrane helix</keyword>
<protein>
    <recommendedName>
        <fullName evidence="4">WSC domain-containing protein</fullName>
    </recommendedName>
</protein>